<dbReference type="Gene3D" id="1.10.540.10">
    <property type="entry name" value="Acyl-CoA dehydrogenase/oxidase, N-terminal domain"/>
    <property type="match status" value="1"/>
</dbReference>
<evidence type="ECO:0000256" key="4">
    <source>
        <dbReference type="ARBA" id="ARBA00022827"/>
    </source>
</evidence>
<comment type="cofactor">
    <cofactor evidence="1 7">
        <name>FAD</name>
        <dbReference type="ChEBI" id="CHEBI:57692"/>
    </cofactor>
</comment>
<dbReference type="InterPro" id="IPR006089">
    <property type="entry name" value="Acyl-CoA_DH_CS"/>
</dbReference>
<evidence type="ECO:0000256" key="5">
    <source>
        <dbReference type="ARBA" id="ARBA00023002"/>
    </source>
</evidence>
<dbReference type="OrthoDB" id="1522475at2"/>
<dbReference type="GO" id="GO:0003995">
    <property type="term" value="F:acyl-CoA dehydrogenase activity"/>
    <property type="evidence" value="ECO:0007669"/>
    <property type="project" value="InterPro"/>
</dbReference>
<gene>
    <name evidence="12" type="ORF">SAMN05661044_05584</name>
</gene>
<dbReference type="Pfam" id="PF02771">
    <property type="entry name" value="Acyl-CoA_dh_N"/>
    <property type="match status" value="1"/>
</dbReference>
<dbReference type="Pfam" id="PF21263">
    <property type="entry name" value="Acyl-CoA-dh_C"/>
    <property type="match status" value="1"/>
</dbReference>
<dbReference type="InterPro" id="IPR009100">
    <property type="entry name" value="AcylCoA_DH/oxidase_NM_dom_sf"/>
</dbReference>
<name>A0A1H7ZMY2_OLID1</name>
<dbReference type="RefSeq" id="WP_093333040.1">
    <property type="nucleotide sequence ID" value="NZ_FOAF01000018.1"/>
</dbReference>
<dbReference type="PANTHER" id="PTHR43884">
    <property type="entry name" value="ACYL-COA DEHYDROGENASE"/>
    <property type="match status" value="1"/>
</dbReference>
<dbReference type="Pfam" id="PF00441">
    <property type="entry name" value="Acyl-CoA_dh_1"/>
    <property type="match status" value="1"/>
</dbReference>
<dbReference type="InterPro" id="IPR009075">
    <property type="entry name" value="AcylCo_DH/oxidase_C"/>
</dbReference>
<dbReference type="GO" id="GO:0050660">
    <property type="term" value="F:flavin adenine dinucleotide binding"/>
    <property type="evidence" value="ECO:0007669"/>
    <property type="project" value="InterPro"/>
</dbReference>
<evidence type="ECO:0000259" key="9">
    <source>
        <dbReference type="Pfam" id="PF02770"/>
    </source>
</evidence>
<dbReference type="PROSITE" id="PS00073">
    <property type="entry name" value="ACYL_COA_DH_2"/>
    <property type="match status" value="1"/>
</dbReference>
<dbReference type="SUPFAM" id="SSF56645">
    <property type="entry name" value="Acyl-CoA dehydrogenase NM domain-like"/>
    <property type="match status" value="1"/>
</dbReference>
<reference evidence="13" key="1">
    <citation type="submission" date="2016-10" db="EMBL/GenBank/DDBJ databases">
        <authorList>
            <person name="Varghese N."/>
            <person name="Submissions S."/>
        </authorList>
    </citation>
    <scope>NUCLEOTIDE SEQUENCE [LARGE SCALE GENOMIC DNA]</scope>
    <source>
        <strain evidence="13">DSM 18733</strain>
    </source>
</reference>
<dbReference type="AlphaFoldDB" id="A0A1H7ZMY2"/>
<dbReference type="PROSITE" id="PS00072">
    <property type="entry name" value="ACYL_COA_DH_1"/>
    <property type="match status" value="1"/>
</dbReference>
<evidence type="ECO:0000259" key="8">
    <source>
        <dbReference type="Pfam" id="PF00441"/>
    </source>
</evidence>
<dbReference type="FunFam" id="2.40.110.10:FF:000006">
    <property type="entry name" value="very long-chain specific acyl-CoA dehydrogenase, mitochondrial"/>
    <property type="match status" value="1"/>
</dbReference>
<evidence type="ECO:0000259" key="11">
    <source>
        <dbReference type="Pfam" id="PF21263"/>
    </source>
</evidence>
<dbReference type="STRING" id="407022.SAMN05661044_05584"/>
<evidence type="ECO:0000256" key="3">
    <source>
        <dbReference type="ARBA" id="ARBA00022630"/>
    </source>
</evidence>
<dbReference type="InterPro" id="IPR013786">
    <property type="entry name" value="AcylCoA_DH/ox_N"/>
</dbReference>
<dbReference type="InterPro" id="IPR049426">
    <property type="entry name" value="Acyl-CoA-dh-like_C"/>
</dbReference>
<protein>
    <submittedName>
        <fullName evidence="12">Acyl-CoA dehydrogenase</fullName>
    </submittedName>
</protein>
<dbReference type="FunFam" id="1.20.140.10:FF:000019">
    <property type="entry name" value="Acyl-CoA dehydrogenase"/>
    <property type="match status" value="1"/>
</dbReference>
<dbReference type="Gene3D" id="2.40.110.10">
    <property type="entry name" value="Butyryl-CoA Dehydrogenase, subunit A, domain 2"/>
    <property type="match status" value="1"/>
</dbReference>
<dbReference type="InterPro" id="IPR037069">
    <property type="entry name" value="AcylCoA_DH/ox_N_sf"/>
</dbReference>
<sequence>METKEKIVIKGGEFVIKETNFQDIFIPEEFDEEQMMIKKTCEDFLETEVTPYLDRIDNQEEGLMQSLLDKAGELGLLGVSIPEEFGGFGKNFNTSMLVTDAVGAGHSFAVSLSAHTGIGTLPILYYGNEEQKNKYIPKLSTGEFKAAYCLTEPNAGSDANSGRTTAKLNAEGTHYLINGQKMWITNGGFADVFIVFAKIDDDKNLSAFIVEKSFGGITMNPEEHKLGIKGSSTRQVFFNDCPVPKENLLSDRENGFKIAVNILNIGRIKLGAAAIGSSRKVVTQAIKYANERVQFKLPISKFGAIRYKLAEMATRNFAVESAAYRAGQNIDDAYDALIAEGMEPAKAKLKSTEQFAIECAILKVWGSEMLDYIVDEGVQIYGGMGYSAEAPMERSYRDSRINRIFEGTNEVNRLLIVDMLLKRALKGELDLMGPAQMVASELMAIPDFGEIEDTLFAAEKKIIRNLKKTGLMIAGAAVQKLMMTLQKEQEILMNIADIIGSVYVAESTLLRVEKLVHLKGEEKVSRQLDMASIFLHNTIDKVYLAGKEALYSFAEGDELKMMLVGLRRFTKAEPFNIKEARQRIAKELIDANQYCF</sequence>
<evidence type="ECO:0000313" key="12">
    <source>
        <dbReference type="EMBL" id="SEM59676.1"/>
    </source>
</evidence>
<keyword evidence="4 7" id="KW-0274">FAD</keyword>
<feature type="domain" description="Acyl-CoA dehydrogenase/oxidase N-terminal" evidence="10">
    <location>
        <begin position="32"/>
        <end position="143"/>
    </location>
</feature>
<evidence type="ECO:0000313" key="13">
    <source>
        <dbReference type="Proteomes" id="UP000199421"/>
    </source>
</evidence>
<keyword evidence="13" id="KW-1185">Reference proteome</keyword>
<dbReference type="Gene3D" id="1.20.140.10">
    <property type="entry name" value="Butyryl-CoA Dehydrogenase, subunit A, domain 3"/>
    <property type="match status" value="2"/>
</dbReference>
<evidence type="ECO:0000256" key="1">
    <source>
        <dbReference type="ARBA" id="ARBA00001974"/>
    </source>
</evidence>
<proteinExistence type="inferred from homology"/>
<keyword evidence="3 7" id="KW-0285">Flavoprotein</keyword>
<dbReference type="InterPro" id="IPR046373">
    <property type="entry name" value="Acyl-CoA_Oxase/DH_mid-dom_sf"/>
</dbReference>
<dbReference type="FunFam" id="1.10.540.10:FF:000001">
    <property type="entry name" value="Very long-chain-specific acyl-CoA dehydrogenase, mitochondrial"/>
    <property type="match status" value="1"/>
</dbReference>
<dbReference type="SUPFAM" id="SSF47203">
    <property type="entry name" value="Acyl-CoA dehydrogenase C-terminal domain-like"/>
    <property type="match status" value="1"/>
</dbReference>
<evidence type="ECO:0000256" key="6">
    <source>
        <dbReference type="ARBA" id="ARBA00052546"/>
    </source>
</evidence>
<dbReference type="Proteomes" id="UP000199421">
    <property type="component" value="Unassembled WGS sequence"/>
</dbReference>
<dbReference type="PANTHER" id="PTHR43884:SF12">
    <property type="entry name" value="ISOVALERYL-COA DEHYDROGENASE, MITOCHONDRIAL-RELATED"/>
    <property type="match status" value="1"/>
</dbReference>
<feature type="domain" description="Acyl-CoA dehydrogenase/oxidase C-terminal" evidence="8">
    <location>
        <begin position="254"/>
        <end position="419"/>
    </location>
</feature>
<keyword evidence="5 7" id="KW-0560">Oxidoreductase</keyword>
<evidence type="ECO:0000256" key="7">
    <source>
        <dbReference type="RuleBase" id="RU362125"/>
    </source>
</evidence>
<evidence type="ECO:0000259" key="10">
    <source>
        <dbReference type="Pfam" id="PF02771"/>
    </source>
</evidence>
<dbReference type="EMBL" id="FOAF01000018">
    <property type="protein sequence ID" value="SEM59676.1"/>
    <property type="molecule type" value="Genomic_DNA"/>
</dbReference>
<dbReference type="InterPro" id="IPR036250">
    <property type="entry name" value="AcylCo_DH-like_C"/>
</dbReference>
<feature type="domain" description="Acyl-CoA dehydrogenase-like C-terminal" evidence="11">
    <location>
        <begin position="465"/>
        <end position="568"/>
    </location>
</feature>
<dbReference type="Pfam" id="PF02770">
    <property type="entry name" value="Acyl-CoA_dh_M"/>
    <property type="match status" value="1"/>
</dbReference>
<evidence type="ECO:0000256" key="2">
    <source>
        <dbReference type="ARBA" id="ARBA00009347"/>
    </source>
</evidence>
<feature type="domain" description="Acyl-CoA oxidase/dehydrogenase middle" evidence="9">
    <location>
        <begin position="147"/>
        <end position="241"/>
    </location>
</feature>
<comment type="catalytic activity">
    <reaction evidence="6">
        <text>a 2,3-saturated acyl-CoA + A = a 2,3-dehydroacyl-CoA + AH2</text>
        <dbReference type="Rhea" id="RHEA:48608"/>
        <dbReference type="ChEBI" id="CHEBI:13193"/>
        <dbReference type="ChEBI" id="CHEBI:17499"/>
        <dbReference type="ChEBI" id="CHEBI:60015"/>
        <dbReference type="ChEBI" id="CHEBI:65111"/>
    </reaction>
</comment>
<organism evidence="12 13">
    <name type="scientific">Olivibacter domesticus</name>
    <name type="common">Pseudosphingobacterium domesticum</name>
    <dbReference type="NCBI Taxonomy" id="407022"/>
    <lineage>
        <taxon>Bacteria</taxon>
        <taxon>Pseudomonadati</taxon>
        <taxon>Bacteroidota</taxon>
        <taxon>Sphingobacteriia</taxon>
        <taxon>Sphingobacteriales</taxon>
        <taxon>Sphingobacteriaceae</taxon>
        <taxon>Olivibacter</taxon>
    </lineage>
</organism>
<comment type="similarity">
    <text evidence="2 7">Belongs to the acyl-CoA dehydrogenase family.</text>
</comment>
<dbReference type="InterPro" id="IPR006091">
    <property type="entry name" value="Acyl-CoA_Oxase/DH_mid-dom"/>
</dbReference>
<accession>A0A1H7ZMY2</accession>